<evidence type="ECO:0000256" key="9">
    <source>
        <dbReference type="ARBA" id="ARBA00022842"/>
    </source>
</evidence>
<evidence type="ECO:0000256" key="15">
    <source>
        <dbReference type="SAM" id="Coils"/>
    </source>
</evidence>
<dbReference type="Pfam" id="PF00319">
    <property type="entry name" value="SRF-TF"/>
    <property type="match status" value="1"/>
</dbReference>
<dbReference type="Pfam" id="PF23754">
    <property type="entry name" value="Beta-prop_IP5PC_F"/>
    <property type="match status" value="1"/>
</dbReference>
<dbReference type="InterPro" id="IPR046985">
    <property type="entry name" value="IP5"/>
</dbReference>
<keyword evidence="6" id="KW-0479">Metal-binding</keyword>
<comment type="subcellular location">
    <subcellularLocation>
        <location evidence="2">Nucleus</location>
    </subcellularLocation>
</comment>
<dbReference type="GO" id="GO:0003700">
    <property type="term" value="F:DNA-binding transcription factor activity"/>
    <property type="evidence" value="ECO:0007669"/>
    <property type="project" value="InterPro"/>
</dbReference>
<evidence type="ECO:0000256" key="12">
    <source>
        <dbReference type="ARBA" id="ARBA00023125"/>
    </source>
</evidence>
<keyword evidence="20" id="KW-1185">Reference proteome</keyword>
<keyword evidence="8" id="KW-0378">Hydrolase</keyword>
<feature type="domain" description="K-box" evidence="18">
    <location>
        <begin position="89"/>
        <end position="179"/>
    </location>
</feature>
<comment type="cofactor">
    <cofactor evidence="1">
        <name>Mg(2+)</name>
        <dbReference type="ChEBI" id="CHEBI:18420"/>
    </cofactor>
</comment>
<proteinExistence type="inferred from homology"/>
<comment type="similarity">
    <text evidence="3">Belongs to the inositol polyphosphate 5-phosphatase family.</text>
</comment>
<reference evidence="19" key="1">
    <citation type="journal article" date="2022" name="Plant J.">
        <title>Strategies of tolerance reflected in two North American maple genomes.</title>
        <authorList>
            <person name="McEvoy S.L."/>
            <person name="Sezen U.U."/>
            <person name="Trouern-Trend A."/>
            <person name="McMahon S.M."/>
            <person name="Schaberg P.G."/>
            <person name="Yang J."/>
            <person name="Wegrzyn J.L."/>
            <person name="Swenson N.G."/>
        </authorList>
    </citation>
    <scope>NUCLEOTIDE SEQUENCE</scope>
    <source>
        <strain evidence="19">NS2018</strain>
    </source>
</reference>
<keyword evidence="13" id="KW-0804">Transcription</keyword>
<dbReference type="GO" id="GO:0046872">
    <property type="term" value="F:metal ion binding"/>
    <property type="evidence" value="ECO:0007669"/>
    <property type="project" value="UniProtKB-KW"/>
</dbReference>
<keyword evidence="15" id="KW-0175">Coiled coil</keyword>
<keyword evidence="9" id="KW-0460">Magnesium</keyword>
<dbReference type="PANTHER" id="PTHR11200:SF261">
    <property type="entry name" value="TYPE I INOSITOL POLYPHOSPHATE 5-PHOSPHATASE 12"/>
    <property type="match status" value="1"/>
</dbReference>
<evidence type="ECO:0000313" key="20">
    <source>
        <dbReference type="Proteomes" id="UP001168877"/>
    </source>
</evidence>
<feature type="region of interest" description="Disordered" evidence="16">
    <location>
        <begin position="1146"/>
        <end position="1170"/>
    </location>
</feature>
<dbReference type="InterPro" id="IPR002100">
    <property type="entry name" value="TF_MADSbox"/>
</dbReference>
<evidence type="ECO:0000256" key="14">
    <source>
        <dbReference type="ARBA" id="ARBA00023242"/>
    </source>
</evidence>
<keyword evidence="12" id="KW-0238">DNA-binding</keyword>
<dbReference type="PROSITE" id="PS50066">
    <property type="entry name" value="MADS_BOX_2"/>
    <property type="match status" value="1"/>
</dbReference>
<dbReference type="InterPro" id="IPR036879">
    <property type="entry name" value="TF_MADSbox_sf"/>
</dbReference>
<dbReference type="Pfam" id="PF22669">
    <property type="entry name" value="Exo_endo_phos2"/>
    <property type="match status" value="1"/>
</dbReference>
<dbReference type="GO" id="GO:0046983">
    <property type="term" value="F:protein dimerization activity"/>
    <property type="evidence" value="ECO:0007669"/>
    <property type="project" value="InterPro"/>
</dbReference>
<dbReference type="FunFam" id="3.60.10.10:FF:000011">
    <property type="entry name" value="Type II inositol polyphosphate 5-phosphatase 15"/>
    <property type="match status" value="1"/>
</dbReference>
<evidence type="ECO:0000256" key="13">
    <source>
        <dbReference type="ARBA" id="ARBA00023163"/>
    </source>
</evidence>
<dbReference type="Gene3D" id="3.60.10.10">
    <property type="entry name" value="Endonuclease/exonuclease/phosphatase"/>
    <property type="match status" value="1"/>
</dbReference>
<dbReference type="FunFam" id="3.40.1810.10:FF:000004">
    <property type="entry name" value="MADS-box transcription factor 1"/>
    <property type="match status" value="1"/>
</dbReference>
<dbReference type="InterPro" id="IPR056454">
    <property type="entry name" value="Beta-prop_IP5PC_F"/>
</dbReference>
<feature type="coiled-coil region" evidence="15">
    <location>
        <begin position="96"/>
        <end position="172"/>
    </location>
</feature>
<dbReference type="FunFam" id="2.130.10.10:FF:001216">
    <property type="entry name" value="Type II inositol polyphosphate 5-phosphatase 15"/>
    <property type="match status" value="1"/>
</dbReference>
<dbReference type="InterPro" id="IPR001680">
    <property type="entry name" value="WD40_rpt"/>
</dbReference>
<dbReference type="PRINTS" id="PR00404">
    <property type="entry name" value="MADSDOMAIN"/>
</dbReference>
<evidence type="ECO:0000256" key="3">
    <source>
        <dbReference type="ARBA" id="ARBA00010768"/>
    </source>
</evidence>
<dbReference type="Pfam" id="PF23755">
    <property type="entry name" value="Ig-like_IP5PC_F"/>
    <property type="match status" value="2"/>
</dbReference>
<feature type="compositionally biased region" description="Polar residues" evidence="16">
    <location>
        <begin position="1148"/>
        <end position="1162"/>
    </location>
</feature>
<evidence type="ECO:0000256" key="4">
    <source>
        <dbReference type="ARBA" id="ARBA00022499"/>
    </source>
</evidence>
<evidence type="ECO:0000313" key="19">
    <source>
        <dbReference type="EMBL" id="KAK0572914.1"/>
    </source>
</evidence>
<dbReference type="Gene3D" id="2.130.10.10">
    <property type="entry name" value="YVTN repeat-like/Quinoprotein amine dehydrogenase"/>
    <property type="match status" value="2"/>
</dbReference>
<dbReference type="InterPro" id="IPR000300">
    <property type="entry name" value="IPPc"/>
</dbReference>
<dbReference type="SMART" id="SM00432">
    <property type="entry name" value="MADS"/>
    <property type="match status" value="1"/>
</dbReference>
<evidence type="ECO:0000256" key="7">
    <source>
        <dbReference type="ARBA" id="ARBA00022737"/>
    </source>
</evidence>
<dbReference type="FunFam" id="2.130.10.10:FF:002156">
    <property type="entry name" value="Type I inositol polyphosphate 5-phosphatase 12"/>
    <property type="match status" value="1"/>
</dbReference>
<evidence type="ECO:0000259" key="17">
    <source>
        <dbReference type="PROSITE" id="PS50066"/>
    </source>
</evidence>
<dbReference type="CDD" id="cd00265">
    <property type="entry name" value="MADS_MEF2_like"/>
    <property type="match status" value="1"/>
</dbReference>
<feature type="compositionally biased region" description="Low complexity" evidence="16">
    <location>
        <begin position="1505"/>
        <end position="1514"/>
    </location>
</feature>
<dbReference type="Proteomes" id="UP001168877">
    <property type="component" value="Unassembled WGS sequence"/>
</dbReference>
<dbReference type="InterPro" id="IPR036322">
    <property type="entry name" value="WD40_repeat_dom_sf"/>
</dbReference>
<dbReference type="InterPro" id="IPR002487">
    <property type="entry name" value="TF_Kbox"/>
</dbReference>
<dbReference type="CDD" id="cd09074">
    <property type="entry name" value="INPP5c"/>
    <property type="match status" value="1"/>
</dbReference>
<dbReference type="GO" id="GO:0009846">
    <property type="term" value="P:pollen germination"/>
    <property type="evidence" value="ECO:0007669"/>
    <property type="project" value="UniProtKB-ARBA"/>
</dbReference>
<feature type="domain" description="MADS-box" evidence="17">
    <location>
        <begin position="1"/>
        <end position="61"/>
    </location>
</feature>
<organism evidence="19 20">
    <name type="scientific">Acer saccharum</name>
    <name type="common">Sugar maple</name>
    <dbReference type="NCBI Taxonomy" id="4024"/>
    <lineage>
        <taxon>Eukaryota</taxon>
        <taxon>Viridiplantae</taxon>
        <taxon>Streptophyta</taxon>
        <taxon>Embryophyta</taxon>
        <taxon>Tracheophyta</taxon>
        <taxon>Spermatophyta</taxon>
        <taxon>Magnoliopsida</taxon>
        <taxon>eudicotyledons</taxon>
        <taxon>Gunneridae</taxon>
        <taxon>Pentapetalae</taxon>
        <taxon>rosids</taxon>
        <taxon>malvids</taxon>
        <taxon>Sapindales</taxon>
        <taxon>Sapindaceae</taxon>
        <taxon>Hippocastanoideae</taxon>
        <taxon>Acereae</taxon>
        <taxon>Acer</taxon>
    </lineage>
</organism>
<evidence type="ECO:0000256" key="6">
    <source>
        <dbReference type="ARBA" id="ARBA00022723"/>
    </source>
</evidence>
<dbReference type="GO" id="GO:0005634">
    <property type="term" value="C:nucleus"/>
    <property type="evidence" value="ECO:0007669"/>
    <property type="project" value="UniProtKB-SubCell"/>
</dbReference>
<gene>
    <name evidence="19" type="ORF">LWI29_000324</name>
</gene>
<evidence type="ECO:0000259" key="18">
    <source>
        <dbReference type="PROSITE" id="PS51297"/>
    </source>
</evidence>
<keyword evidence="7" id="KW-0677">Repeat</keyword>
<keyword evidence="10" id="KW-0832">Ubl conjugation</keyword>
<dbReference type="SUPFAM" id="SSF56219">
    <property type="entry name" value="DNase I-like"/>
    <property type="match status" value="1"/>
</dbReference>
<evidence type="ECO:0000256" key="1">
    <source>
        <dbReference type="ARBA" id="ARBA00001946"/>
    </source>
</evidence>
<accession>A0AA39RGJ6</accession>
<dbReference type="PANTHER" id="PTHR11200">
    <property type="entry name" value="INOSITOL 5-PHOSPHATASE"/>
    <property type="match status" value="1"/>
</dbReference>
<dbReference type="InterPro" id="IPR056455">
    <property type="entry name" value="Ig-like_IP5PC_F"/>
</dbReference>
<dbReference type="GO" id="GO:0046856">
    <property type="term" value="P:phosphatidylinositol dephosphorylation"/>
    <property type="evidence" value="ECO:0007669"/>
    <property type="project" value="InterPro"/>
</dbReference>
<evidence type="ECO:0000256" key="8">
    <source>
        <dbReference type="ARBA" id="ARBA00022801"/>
    </source>
</evidence>
<dbReference type="SUPFAM" id="SSF55455">
    <property type="entry name" value="SRF-like"/>
    <property type="match status" value="1"/>
</dbReference>
<evidence type="ECO:0000256" key="5">
    <source>
        <dbReference type="ARBA" id="ARBA00022574"/>
    </source>
</evidence>
<evidence type="ECO:0000256" key="11">
    <source>
        <dbReference type="ARBA" id="ARBA00023015"/>
    </source>
</evidence>
<keyword evidence="4" id="KW-1017">Isopeptide bond</keyword>
<feature type="region of interest" description="Disordered" evidence="16">
    <location>
        <begin position="402"/>
        <end position="462"/>
    </location>
</feature>
<dbReference type="InterPro" id="IPR036691">
    <property type="entry name" value="Endo/exonu/phosph_ase_sf"/>
</dbReference>
<dbReference type="PROSITE" id="PS00350">
    <property type="entry name" value="MADS_BOX_1"/>
    <property type="match status" value="1"/>
</dbReference>
<comment type="caution">
    <text evidence="19">The sequence shown here is derived from an EMBL/GenBank/DDBJ whole genome shotgun (WGS) entry which is preliminary data.</text>
</comment>
<keyword evidence="5" id="KW-0853">WD repeat</keyword>
<keyword evidence="11" id="KW-0805">Transcription regulation</keyword>
<sequence length="1528" mass="170781">MGRGRVELKRIENKINRQVTFAKRRNGLLKKAYELSVLCDAEVALIIFSNRGKLYEFCSSSSMLKTLERYQKCNYGAPEPNLSAREALELSSQQEYMKLKARYEALQRSQRNLLGEELGPLSSKELESLERQLDMSLKQIRSTRTQHMLDQLTDLQQKEHLLSEANKTLKQRMIHETWGFAGLQLMEGYQVSSLQLNPSAEDVGYGRQPPQPHGDSFFHQLECEPTLQIGYQPDQIAVHVSAAGPSVNNYMPGQSTVKEDEETYEYRSRGSFGFPRWLEVTPAAGMIKPDTYAEVSVHHEELHTVEEFVDGIPQNWWCEDTRDKEVILAVIVQGSCSTETTRHQIRVRHCFSAKSIRVDSNKAQGGGSSLRQLSSGSDLQEIRKQGTMDDHIEDEDRDALAGLTSAPPHRKMHSFSQQIRTGDKTYHPVRKHSLDELPNPPTDDHLYDSSDDDFFAGGPSSAADIDEDYITQTIYIDDDDDDQPDQRQLHPLPEFVGSGGGVGIFKVPTRSAVHPGRPPCLELRPHPLRETQVGKFLRNIACTETQLWAGQESGVRYWNFDSACDVGCGLSNRVRRGDEDAAPFHESVNTSPTTCLMVDSGNKLVLSGHKDGKIRSWKTDQSLEDNNNPLKEGLSWQAHRGPVLAMLFSSHGDLWSGGEGGIIKIWPWESIEKSLSLKPEEKHMAALLVERSFIDLRSQVTVNGACSISSSDIKCLISDLVRAKVWCAQPLFFSLWDARTKELLRVFNIEGQIENRVDTPQSVQDQPVEDEMKVKFVSTSKKEKSQGTSFLQRSRNAIMGAADAVRRVATRGAGAFVEDNKRTEALVISADGMFWSGCTNGLLVQWDGNGNRLQDVTHHPYAVQCICTYGTRIYVGYVSGYIQILDLEGNLIASWVAHSSPVIKLAVGKGYIYSLATHGGIRGWSITSPGPLDNLLRSELAAKEATYSRRDNIRILIGTWNVGQGRASHDSLMSWLGSVSSDVGIIAVGLQEVEMGAGFLAMSAAKETVGLEGSAIGQWWQDTIGKALEEGTTFERMGSRQLAGLLISLWVRKNLRTHVGDVDAAAVPCGFGRAIGNKGGVGLRIRVYDRTICFVNCHLAAHLEAVARRNADFDHIYKTMVFSRSANLLNSATAGVSSAVHMMKGANTAPSSDQKKQTGASSDQKKQMEEMKPDLAEADMVIFFGDFNYRLFGISYDEARDFVSQRCFDWLREKDQLRAEMKEGKVFRGMREALIRFPPTYKFERNRPGLAGYDSGEKKRIPAWCDRIIYRDSRTGTEPVSDCSLDCPVVSSVLLYDACMDVTESDHKPVQCKFHVKIAHADRSVRRQAFGEIMKSNETVRSTLDELSYVPETSVNTETIVLQNQDTYVVRITNKSSKDKAFFKIICEGQSTVKEDEETYEYRSRGSFGFPRWLEVTPAAGMIKPDTYAEVSVHHEELHTVEEFVDGIPQNWWCEDTRDKEVILAVIVQGSCSTETTRHQIRVRHCFSAKSIRVDSNKAQGGGSSLRQLSSGSSDAFDEQRSMSNPRS</sequence>
<dbReference type="SMART" id="SM00128">
    <property type="entry name" value="IPPc"/>
    <property type="match status" value="1"/>
</dbReference>
<dbReference type="Gene3D" id="3.40.1810.10">
    <property type="entry name" value="Transcription factor, MADS-box"/>
    <property type="match status" value="1"/>
</dbReference>
<feature type="region of interest" description="Disordered" evidence="16">
    <location>
        <begin position="1496"/>
        <end position="1528"/>
    </location>
</feature>
<dbReference type="SMART" id="SM00320">
    <property type="entry name" value="WD40"/>
    <property type="match status" value="5"/>
</dbReference>
<dbReference type="GO" id="GO:0004439">
    <property type="term" value="F:phosphatidylinositol-4,5-bisphosphate 5-phosphatase activity"/>
    <property type="evidence" value="ECO:0007669"/>
    <property type="project" value="TreeGrafter"/>
</dbReference>
<keyword evidence="14" id="KW-0539">Nucleus</keyword>
<dbReference type="GO" id="GO:0045944">
    <property type="term" value="P:positive regulation of transcription by RNA polymerase II"/>
    <property type="evidence" value="ECO:0007669"/>
    <property type="project" value="InterPro"/>
</dbReference>
<dbReference type="PROSITE" id="PS51297">
    <property type="entry name" value="K_BOX"/>
    <property type="match status" value="1"/>
</dbReference>
<reference evidence="19" key="2">
    <citation type="submission" date="2023-06" db="EMBL/GenBank/DDBJ databases">
        <authorList>
            <person name="Swenson N.G."/>
            <person name="Wegrzyn J.L."/>
            <person name="Mcevoy S.L."/>
        </authorList>
    </citation>
    <scope>NUCLEOTIDE SEQUENCE</scope>
    <source>
        <strain evidence="19">NS2018</strain>
        <tissue evidence="19">Leaf</tissue>
    </source>
</reference>
<dbReference type="Pfam" id="PF01486">
    <property type="entry name" value="K-box"/>
    <property type="match status" value="1"/>
</dbReference>
<evidence type="ECO:0000256" key="16">
    <source>
        <dbReference type="SAM" id="MobiDB-lite"/>
    </source>
</evidence>
<dbReference type="GO" id="GO:0048440">
    <property type="term" value="P:carpel development"/>
    <property type="evidence" value="ECO:0007669"/>
    <property type="project" value="UniProtKB-ARBA"/>
</dbReference>
<dbReference type="EMBL" id="JAUESC010000387">
    <property type="protein sequence ID" value="KAK0572914.1"/>
    <property type="molecule type" value="Genomic_DNA"/>
</dbReference>
<evidence type="ECO:0000256" key="10">
    <source>
        <dbReference type="ARBA" id="ARBA00022843"/>
    </source>
</evidence>
<dbReference type="InterPro" id="IPR015943">
    <property type="entry name" value="WD40/YVTN_repeat-like_dom_sf"/>
</dbReference>
<dbReference type="GO" id="GO:0000977">
    <property type="term" value="F:RNA polymerase II transcription regulatory region sequence-specific DNA binding"/>
    <property type="evidence" value="ECO:0007669"/>
    <property type="project" value="InterPro"/>
</dbReference>
<evidence type="ECO:0000256" key="2">
    <source>
        <dbReference type="ARBA" id="ARBA00004123"/>
    </source>
</evidence>
<dbReference type="SUPFAM" id="SSF50978">
    <property type="entry name" value="WD40 repeat-like"/>
    <property type="match status" value="1"/>
</dbReference>
<dbReference type="InterPro" id="IPR033896">
    <property type="entry name" value="MEF2-like_N"/>
</dbReference>
<name>A0AA39RGJ6_ACESA</name>
<protein>
    <submittedName>
        <fullName evidence="19">Uncharacterized protein</fullName>
    </submittedName>
</protein>